<evidence type="ECO:0000313" key="8">
    <source>
        <dbReference type="Proteomes" id="UP001318860"/>
    </source>
</evidence>
<feature type="compositionally biased region" description="Polar residues" evidence="5">
    <location>
        <begin position="98"/>
        <end position="115"/>
    </location>
</feature>
<evidence type="ECO:0000256" key="2">
    <source>
        <dbReference type="ARBA" id="ARBA00022723"/>
    </source>
</evidence>
<protein>
    <recommendedName>
        <fullName evidence="6">Fe2OG dioxygenase domain-containing protein</fullName>
    </recommendedName>
</protein>
<keyword evidence="4" id="KW-0560">Oxidoreductase</keyword>
<dbReference type="Proteomes" id="UP001318860">
    <property type="component" value="Unassembled WGS sequence"/>
</dbReference>
<evidence type="ECO:0000256" key="1">
    <source>
        <dbReference type="ARBA" id="ARBA00008056"/>
    </source>
</evidence>
<feature type="domain" description="Fe2OG dioxygenase" evidence="6">
    <location>
        <begin position="309"/>
        <end position="409"/>
    </location>
</feature>
<evidence type="ECO:0000256" key="3">
    <source>
        <dbReference type="ARBA" id="ARBA00023004"/>
    </source>
</evidence>
<keyword evidence="8" id="KW-1185">Reference proteome</keyword>
<accession>A0ABR0VK44</accession>
<dbReference type="InterPro" id="IPR026992">
    <property type="entry name" value="DIOX_N"/>
</dbReference>
<evidence type="ECO:0000256" key="5">
    <source>
        <dbReference type="SAM" id="MobiDB-lite"/>
    </source>
</evidence>
<dbReference type="Pfam" id="PF14226">
    <property type="entry name" value="DIOX_N"/>
    <property type="match status" value="1"/>
</dbReference>
<keyword evidence="2 4" id="KW-0479">Metal-binding</keyword>
<dbReference type="EMBL" id="JABTTQ020001136">
    <property type="protein sequence ID" value="KAK6134760.1"/>
    <property type="molecule type" value="Genomic_DNA"/>
</dbReference>
<evidence type="ECO:0000313" key="7">
    <source>
        <dbReference type="EMBL" id="KAK6134760.1"/>
    </source>
</evidence>
<proteinExistence type="inferred from homology"/>
<reference evidence="7 8" key="1">
    <citation type="journal article" date="2021" name="Comput. Struct. Biotechnol. J.">
        <title>De novo genome assembly of the potent medicinal plant Rehmannia glutinosa using nanopore technology.</title>
        <authorList>
            <person name="Ma L."/>
            <person name="Dong C."/>
            <person name="Song C."/>
            <person name="Wang X."/>
            <person name="Zheng X."/>
            <person name="Niu Y."/>
            <person name="Chen S."/>
            <person name="Feng W."/>
        </authorList>
    </citation>
    <scope>NUCLEOTIDE SEQUENCE [LARGE SCALE GENOMIC DNA]</scope>
    <source>
        <strain evidence="7">DH-2019</strain>
    </source>
</reference>
<dbReference type="InterPro" id="IPR027443">
    <property type="entry name" value="IPNS-like_sf"/>
</dbReference>
<gene>
    <name evidence="7" type="ORF">DH2020_031494</name>
</gene>
<dbReference type="Gene3D" id="2.60.120.330">
    <property type="entry name" value="B-lactam Antibiotic, Isopenicillin N Synthase, Chain"/>
    <property type="match status" value="1"/>
</dbReference>
<keyword evidence="3 4" id="KW-0408">Iron</keyword>
<dbReference type="InterPro" id="IPR050295">
    <property type="entry name" value="Plant_2OG-oxidoreductases"/>
</dbReference>
<evidence type="ECO:0000259" key="6">
    <source>
        <dbReference type="PROSITE" id="PS51471"/>
    </source>
</evidence>
<sequence>MSTLASAIKWIKKDRVDPILKKARSIALCAFVSHIWKARNAFIFDGTPFTEEAIFHKIQKHINKIIAFLLLDAQKTIGQNPPPRSSTHLTMAEKESSPSETSLISNKEETPNGNTFDFKKGVKNRFETSPHMKKLPPEFVLQLERNPLSATLAEIPVIDLSGLNCPSEIRTSTVKAISSACELWGFFMITNHGIKMSLIEEMLGVAQEFFDLNLSEKMKYASEDVMSPVRYGTSLNTSKKHNLHWRDYFRHYGHPFQHSFHLWPVNPPKYRNVAKEYLEEIWQLAMKLGGAISEGLGLENGYIEKSMGEGLQILAANYYPPCPEPDKTLGLAAHSDHGGLTILMQNGVDGLQIKHNGEWFSVQHVPGTFLVNIGDYLEILSNGKYKSVEHRATVNAQKTRISVAVGHGPELKSPIKPASPLVDEREGIHYRPITYQDYIRLQQSITTRGKNALQAVLINK</sequence>
<dbReference type="PANTHER" id="PTHR47991">
    <property type="entry name" value="OXOGLUTARATE/IRON-DEPENDENT DIOXYGENASE"/>
    <property type="match status" value="1"/>
</dbReference>
<organism evidence="7 8">
    <name type="scientific">Rehmannia glutinosa</name>
    <name type="common">Chinese foxglove</name>
    <dbReference type="NCBI Taxonomy" id="99300"/>
    <lineage>
        <taxon>Eukaryota</taxon>
        <taxon>Viridiplantae</taxon>
        <taxon>Streptophyta</taxon>
        <taxon>Embryophyta</taxon>
        <taxon>Tracheophyta</taxon>
        <taxon>Spermatophyta</taxon>
        <taxon>Magnoliopsida</taxon>
        <taxon>eudicotyledons</taxon>
        <taxon>Gunneridae</taxon>
        <taxon>Pentapetalae</taxon>
        <taxon>asterids</taxon>
        <taxon>lamiids</taxon>
        <taxon>Lamiales</taxon>
        <taxon>Orobanchaceae</taxon>
        <taxon>Rehmannieae</taxon>
        <taxon>Rehmannia</taxon>
    </lineage>
</organism>
<evidence type="ECO:0000256" key="4">
    <source>
        <dbReference type="RuleBase" id="RU003682"/>
    </source>
</evidence>
<dbReference type="InterPro" id="IPR005123">
    <property type="entry name" value="Oxoglu/Fe-dep_dioxygenase_dom"/>
</dbReference>
<comment type="caution">
    <text evidence="7">The sequence shown here is derived from an EMBL/GenBank/DDBJ whole genome shotgun (WGS) entry which is preliminary data.</text>
</comment>
<comment type="similarity">
    <text evidence="1 4">Belongs to the iron/ascorbate-dependent oxidoreductase family.</text>
</comment>
<dbReference type="Pfam" id="PF03171">
    <property type="entry name" value="2OG-FeII_Oxy"/>
    <property type="match status" value="1"/>
</dbReference>
<feature type="region of interest" description="Disordered" evidence="5">
    <location>
        <begin position="80"/>
        <end position="119"/>
    </location>
</feature>
<name>A0ABR0VK44_REHGL</name>
<dbReference type="PROSITE" id="PS51471">
    <property type="entry name" value="FE2OG_OXY"/>
    <property type="match status" value="1"/>
</dbReference>
<dbReference type="SUPFAM" id="SSF51197">
    <property type="entry name" value="Clavaminate synthase-like"/>
    <property type="match status" value="1"/>
</dbReference>
<dbReference type="InterPro" id="IPR044861">
    <property type="entry name" value="IPNS-like_FE2OG_OXY"/>
</dbReference>